<gene>
    <name evidence="3" type="ORF">CA13_04770</name>
</gene>
<comment type="caution">
    <text evidence="3">The sequence shown here is derived from an EMBL/GenBank/DDBJ whole genome shotgun (WGS) entry which is preliminary data.</text>
</comment>
<proteinExistence type="predicted"/>
<dbReference type="OrthoDB" id="259382at2"/>
<sequence length="246" mass="27300" precursor="true">MMARALVISLQRATTRLAHAQSLLAQLPLVAEILPAVDGAAMSKQEIDAVYARHLHQPRYPFELRVGEIGCFLSHRKAWQTIVDQDLDAALVMEDDVLIDGEPFERAIDFIKAHAPRDSYVQLPVRQVPRDVISIAASGAQRMLLSTITPLRTSGQWVTRIAAKRLLAATERFDRPVDTTLQMHWITGVRCLTLDPSGITDLTTELGGSTIGVGKKKRLTFEKVSREFSRAYYRAQIARLSAKAAG</sequence>
<protein>
    <submittedName>
        <fullName evidence="3">Glycosyltransferase family 25 (LPS biosynthesis protein)</fullName>
    </submittedName>
</protein>
<dbReference type="RefSeq" id="WP_146394328.1">
    <property type="nucleotide sequence ID" value="NZ_SJPJ01000001.1"/>
</dbReference>
<dbReference type="EMBL" id="SJPJ01000001">
    <property type="protein sequence ID" value="TWT79080.1"/>
    <property type="molecule type" value="Genomic_DNA"/>
</dbReference>
<dbReference type="Proteomes" id="UP000315010">
    <property type="component" value="Unassembled WGS sequence"/>
</dbReference>
<dbReference type="CDD" id="cd06532">
    <property type="entry name" value="Glyco_transf_25"/>
    <property type="match status" value="1"/>
</dbReference>
<dbReference type="GO" id="GO:0016740">
    <property type="term" value="F:transferase activity"/>
    <property type="evidence" value="ECO:0007669"/>
    <property type="project" value="UniProtKB-KW"/>
</dbReference>
<evidence type="ECO:0000259" key="2">
    <source>
        <dbReference type="Pfam" id="PF01755"/>
    </source>
</evidence>
<reference evidence="3 4" key="1">
    <citation type="submission" date="2019-02" db="EMBL/GenBank/DDBJ databases">
        <title>Deep-cultivation of Planctomycetes and their phenomic and genomic characterization uncovers novel biology.</title>
        <authorList>
            <person name="Wiegand S."/>
            <person name="Jogler M."/>
            <person name="Boedeker C."/>
            <person name="Pinto D."/>
            <person name="Vollmers J."/>
            <person name="Rivas-Marin E."/>
            <person name="Kohn T."/>
            <person name="Peeters S.H."/>
            <person name="Heuer A."/>
            <person name="Rast P."/>
            <person name="Oberbeckmann S."/>
            <person name="Bunk B."/>
            <person name="Jeske O."/>
            <person name="Meyerdierks A."/>
            <person name="Storesund J.E."/>
            <person name="Kallscheuer N."/>
            <person name="Luecker S."/>
            <person name="Lage O.M."/>
            <person name="Pohl T."/>
            <person name="Merkel B.J."/>
            <person name="Hornburger P."/>
            <person name="Mueller R.-W."/>
            <person name="Bruemmer F."/>
            <person name="Labrenz M."/>
            <person name="Spormann A.M."/>
            <person name="Op Den Camp H."/>
            <person name="Overmann J."/>
            <person name="Amann R."/>
            <person name="Jetten M.S.M."/>
            <person name="Mascher T."/>
            <person name="Medema M.H."/>
            <person name="Devos D.P."/>
            <person name="Kaster A.-K."/>
            <person name="Ovreas L."/>
            <person name="Rohde M."/>
            <person name="Galperin M.Y."/>
            <person name="Jogler C."/>
        </authorList>
    </citation>
    <scope>NUCLEOTIDE SEQUENCE [LARGE SCALE GENOMIC DNA]</scope>
    <source>
        <strain evidence="3 4">CA13</strain>
    </source>
</reference>
<feature type="signal peptide" evidence="1">
    <location>
        <begin position="1"/>
        <end position="20"/>
    </location>
</feature>
<dbReference type="InterPro" id="IPR002654">
    <property type="entry name" value="Glyco_trans_25"/>
</dbReference>
<dbReference type="AlphaFoldDB" id="A0A5C5YW54"/>
<feature type="chain" id="PRO_5022802180" evidence="1">
    <location>
        <begin position="21"/>
        <end position="246"/>
    </location>
</feature>
<keyword evidence="4" id="KW-1185">Reference proteome</keyword>
<evidence type="ECO:0000313" key="4">
    <source>
        <dbReference type="Proteomes" id="UP000315010"/>
    </source>
</evidence>
<dbReference type="Pfam" id="PF01755">
    <property type="entry name" value="Glyco_transf_25"/>
    <property type="match status" value="1"/>
</dbReference>
<name>A0A5C5YW54_9BACT</name>
<evidence type="ECO:0000313" key="3">
    <source>
        <dbReference type="EMBL" id="TWT79080.1"/>
    </source>
</evidence>
<evidence type="ECO:0000256" key="1">
    <source>
        <dbReference type="SAM" id="SignalP"/>
    </source>
</evidence>
<keyword evidence="1" id="KW-0732">Signal</keyword>
<keyword evidence="3" id="KW-0808">Transferase</keyword>
<accession>A0A5C5YW54</accession>
<organism evidence="3 4">
    <name type="scientific">Novipirellula herctigrandis</name>
    <dbReference type="NCBI Taxonomy" id="2527986"/>
    <lineage>
        <taxon>Bacteria</taxon>
        <taxon>Pseudomonadati</taxon>
        <taxon>Planctomycetota</taxon>
        <taxon>Planctomycetia</taxon>
        <taxon>Pirellulales</taxon>
        <taxon>Pirellulaceae</taxon>
        <taxon>Novipirellula</taxon>
    </lineage>
</organism>
<feature type="domain" description="Glycosyl transferase family 25" evidence="2">
    <location>
        <begin position="3"/>
        <end position="180"/>
    </location>
</feature>